<gene>
    <name evidence="1" type="ORF">HED35_11180</name>
</gene>
<sequence>MRNQTEMLELFKKQTKEDNRIRLSVLEGSLTNVNIPKDKYQDYDVTFFVTERDSFLVSDSWLVIFGKVVFMQKPEDMTLFPSEFPKMYSYLMYLDDGIKIDLSLVLVEDLPWYLEESDGLVEVLVDKDKLLSDLAPASDKNYWLRKPNQAEFNDCLNEFWHVSAYVAKGLVRGELLFAMDHLHNNIRQELLRMMSWHIGYEQGYDRSLGKNYKFIQNYLSEENWQDFLLTFDLSTKEKMEHSFWHTLSLFQTYSRKVSLELGFDYPNDDEVMISFIETFYLKR</sequence>
<keyword evidence="1" id="KW-0808">Transferase</keyword>
<keyword evidence="1" id="KW-0548">Nucleotidyltransferase</keyword>
<dbReference type="Pfam" id="PF04439">
    <property type="entry name" value="Adenyl_transf"/>
    <property type="match status" value="1"/>
</dbReference>
<comment type="caution">
    <text evidence="1">The sequence shown here is derived from an EMBL/GenBank/DDBJ whole genome shotgun (WGS) entry which is preliminary data.</text>
</comment>
<dbReference type="Gene3D" id="1.20.120.330">
    <property type="entry name" value="Nucleotidyltransferases domain 2"/>
    <property type="match status" value="1"/>
</dbReference>
<name>A0A7X6I3K7_9ENTE</name>
<dbReference type="InterPro" id="IPR043519">
    <property type="entry name" value="NT_sf"/>
</dbReference>
<accession>A0A7X6I3K7</accession>
<dbReference type="SUPFAM" id="SSF81301">
    <property type="entry name" value="Nucleotidyltransferase"/>
    <property type="match status" value="1"/>
</dbReference>
<dbReference type="InterPro" id="IPR007530">
    <property type="entry name" value="Aminoglycoside_adenylylTfrase"/>
</dbReference>
<dbReference type="PIRSF" id="PIRSF000812">
    <property type="entry name" value="AAD"/>
    <property type="match status" value="1"/>
</dbReference>
<dbReference type="Gene3D" id="3.30.460.10">
    <property type="entry name" value="Beta Polymerase, domain 2"/>
    <property type="match status" value="1"/>
</dbReference>
<proteinExistence type="predicted"/>
<dbReference type="AlphaFoldDB" id="A0A7X6I3K7"/>
<evidence type="ECO:0000313" key="2">
    <source>
        <dbReference type="Proteomes" id="UP000521358"/>
    </source>
</evidence>
<protein>
    <submittedName>
        <fullName evidence="1">Aminoglycoside 6-adenylyltransferase</fullName>
    </submittedName>
</protein>
<organism evidence="1 2">
    <name type="scientific">Vagococcus fluvialis</name>
    <dbReference type="NCBI Taxonomy" id="2738"/>
    <lineage>
        <taxon>Bacteria</taxon>
        <taxon>Bacillati</taxon>
        <taxon>Bacillota</taxon>
        <taxon>Bacilli</taxon>
        <taxon>Lactobacillales</taxon>
        <taxon>Enterococcaceae</taxon>
        <taxon>Vagococcus</taxon>
    </lineage>
</organism>
<dbReference type="SUPFAM" id="SSF81631">
    <property type="entry name" value="PAP/OAS1 substrate-binding domain"/>
    <property type="match status" value="1"/>
</dbReference>
<dbReference type="RefSeq" id="WP_167807813.1">
    <property type="nucleotide sequence ID" value="NZ_JAAVMB010000013.1"/>
</dbReference>
<dbReference type="Proteomes" id="UP000521358">
    <property type="component" value="Unassembled WGS sequence"/>
</dbReference>
<reference evidence="1 2" key="1">
    <citation type="submission" date="2020-03" db="EMBL/GenBank/DDBJ databases">
        <title>Bacterial samples isolated from urine from healthy bovine heifers (Gyr breed).</title>
        <authorList>
            <person name="Giannattasio-Ferraz S."/>
            <person name="Maskeri L."/>
            <person name="Penido A."/>
            <person name="Barbosa-Stancioli E.F."/>
            <person name="Putonti C."/>
        </authorList>
    </citation>
    <scope>NUCLEOTIDE SEQUENCE [LARGE SCALE GENOMIC DNA]</scope>
    <source>
        <strain evidence="1 2">UFMG-H7</strain>
    </source>
</reference>
<evidence type="ECO:0000313" key="1">
    <source>
        <dbReference type="EMBL" id="NKC68651.1"/>
    </source>
</evidence>
<dbReference type="GO" id="GO:0016779">
    <property type="term" value="F:nucleotidyltransferase activity"/>
    <property type="evidence" value="ECO:0007669"/>
    <property type="project" value="UniProtKB-KW"/>
</dbReference>
<dbReference type="EMBL" id="JAAVMB010000013">
    <property type="protein sequence ID" value="NKC68651.1"/>
    <property type="molecule type" value="Genomic_DNA"/>
</dbReference>